<organism evidence="1 2">
    <name type="scientific">Podospora aff. communis PSN243</name>
    <dbReference type="NCBI Taxonomy" id="3040156"/>
    <lineage>
        <taxon>Eukaryota</taxon>
        <taxon>Fungi</taxon>
        <taxon>Dikarya</taxon>
        <taxon>Ascomycota</taxon>
        <taxon>Pezizomycotina</taxon>
        <taxon>Sordariomycetes</taxon>
        <taxon>Sordariomycetidae</taxon>
        <taxon>Sordariales</taxon>
        <taxon>Podosporaceae</taxon>
        <taxon>Podospora</taxon>
    </lineage>
</organism>
<evidence type="ECO:0000313" key="2">
    <source>
        <dbReference type="Proteomes" id="UP001321760"/>
    </source>
</evidence>
<dbReference type="EMBL" id="MU865940">
    <property type="protein sequence ID" value="KAK4448879.1"/>
    <property type="molecule type" value="Genomic_DNA"/>
</dbReference>
<name>A0AAV9GJD0_9PEZI</name>
<proteinExistence type="predicted"/>
<reference evidence="1" key="2">
    <citation type="submission" date="2023-05" db="EMBL/GenBank/DDBJ databases">
        <authorList>
            <consortium name="Lawrence Berkeley National Laboratory"/>
            <person name="Steindorff A."/>
            <person name="Hensen N."/>
            <person name="Bonometti L."/>
            <person name="Westerberg I."/>
            <person name="Brannstrom I.O."/>
            <person name="Guillou S."/>
            <person name="Cros-Aarteil S."/>
            <person name="Calhoun S."/>
            <person name="Haridas S."/>
            <person name="Kuo A."/>
            <person name="Mondo S."/>
            <person name="Pangilinan J."/>
            <person name="Riley R."/>
            <person name="Labutti K."/>
            <person name="Andreopoulos B."/>
            <person name="Lipzen A."/>
            <person name="Chen C."/>
            <person name="Yanf M."/>
            <person name="Daum C."/>
            <person name="Ng V."/>
            <person name="Clum A."/>
            <person name="Ohm R."/>
            <person name="Martin F."/>
            <person name="Silar P."/>
            <person name="Natvig D."/>
            <person name="Lalanne C."/>
            <person name="Gautier V."/>
            <person name="Ament-Velasquez S.L."/>
            <person name="Kruys A."/>
            <person name="Hutchinson M.I."/>
            <person name="Powell A.J."/>
            <person name="Barry K."/>
            <person name="Miller A.N."/>
            <person name="Grigoriev I.V."/>
            <person name="Debuchy R."/>
            <person name="Gladieux P."/>
            <person name="Thoren M.H."/>
            <person name="Johannesson H."/>
        </authorList>
    </citation>
    <scope>NUCLEOTIDE SEQUENCE</scope>
    <source>
        <strain evidence="1">PSN243</strain>
    </source>
</reference>
<keyword evidence="2" id="KW-1185">Reference proteome</keyword>
<comment type="caution">
    <text evidence="1">The sequence shown here is derived from an EMBL/GenBank/DDBJ whole genome shotgun (WGS) entry which is preliminary data.</text>
</comment>
<accession>A0AAV9GJD0</accession>
<dbReference type="Proteomes" id="UP001321760">
    <property type="component" value="Unassembled WGS sequence"/>
</dbReference>
<gene>
    <name evidence="1" type="ORF">QBC34DRAFT_406285</name>
</gene>
<evidence type="ECO:0000313" key="1">
    <source>
        <dbReference type="EMBL" id="KAK4448879.1"/>
    </source>
</evidence>
<sequence>MQANALVQNAVGAPFFVALLCHSSSLFKLPAGPRSRPFVFASSAMITSSFLFSALRAAASGVSAIQSAPGPVPSCVTDELLALLKGNKRAAFPLFREHLDISASHIVDVSTVTPVASTYLSTQTVTITNVESTTTLDVSTTVVTSFETTIVSTFTYTADEPAATPPVKVKRRNVASLSSALATYAPESISSACSCLNVPRCHKRSESTTTLDASTFTSIATSTDVTSTTTTVTEFSTATSVTTTTESIVTRTTTTALPEPTHFHLVTTLDGEDQYYKGGIFDGQSGWDVIIPSPGTVDAVRFQFDDLGRLIMPGVSQPDIAWPGQGTSFFVNGGEGYHFVFMTTEDNQAQGWVTFQYEVEVANNNNVKVLTYDGSMQLRWLLCAGRLAVAHPDASFNCQDVLVRAEYISLKP</sequence>
<reference evidence="1" key="1">
    <citation type="journal article" date="2023" name="Mol. Phylogenet. Evol.">
        <title>Genome-scale phylogeny and comparative genomics of the fungal order Sordariales.</title>
        <authorList>
            <person name="Hensen N."/>
            <person name="Bonometti L."/>
            <person name="Westerberg I."/>
            <person name="Brannstrom I.O."/>
            <person name="Guillou S."/>
            <person name="Cros-Aarteil S."/>
            <person name="Calhoun S."/>
            <person name="Haridas S."/>
            <person name="Kuo A."/>
            <person name="Mondo S."/>
            <person name="Pangilinan J."/>
            <person name="Riley R."/>
            <person name="LaButti K."/>
            <person name="Andreopoulos B."/>
            <person name="Lipzen A."/>
            <person name="Chen C."/>
            <person name="Yan M."/>
            <person name="Daum C."/>
            <person name="Ng V."/>
            <person name="Clum A."/>
            <person name="Steindorff A."/>
            <person name="Ohm R.A."/>
            <person name="Martin F."/>
            <person name="Silar P."/>
            <person name="Natvig D.O."/>
            <person name="Lalanne C."/>
            <person name="Gautier V."/>
            <person name="Ament-Velasquez S.L."/>
            <person name="Kruys A."/>
            <person name="Hutchinson M.I."/>
            <person name="Powell A.J."/>
            <person name="Barry K."/>
            <person name="Miller A.N."/>
            <person name="Grigoriev I.V."/>
            <person name="Debuchy R."/>
            <person name="Gladieux P."/>
            <person name="Hiltunen Thoren M."/>
            <person name="Johannesson H."/>
        </authorList>
    </citation>
    <scope>NUCLEOTIDE SEQUENCE</scope>
    <source>
        <strain evidence="1">PSN243</strain>
    </source>
</reference>
<dbReference type="AlphaFoldDB" id="A0AAV9GJD0"/>
<protein>
    <submittedName>
        <fullName evidence="1">Uncharacterized protein</fullName>
    </submittedName>
</protein>